<evidence type="ECO:0000313" key="3">
    <source>
        <dbReference type="Proteomes" id="UP001255856"/>
    </source>
</evidence>
<feature type="compositionally biased region" description="Basic and acidic residues" evidence="1">
    <location>
        <begin position="113"/>
        <end position="131"/>
    </location>
</feature>
<accession>A0AAD9MLX0</accession>
<reference evidence="2" key="1">
    <citation type="submission" date="2021-01" db="EMBL/GenBank/DDBJ databases">
        <authorList>
            <person name="Eckstrom K.M.E."/>
        </authorList>
    </citation>
    <scope>NUCLEOTIDE SEQUENCE</scope>
    <source>
        <strain evidence="2">UVCC 0001</strain>
    </source>
</reference>
<name>A0AAD9MLX0_PROWI</name>
<sequence>MATEDAFIRSIIEEEQREKERNKKRKAHEDASKKRERKGKTLDEWEREEGGPVQEAQVAMAHTQRAVRRKEGTALTGDTRLLEVEDLEKAEQELTVAEDDGIKLEPFNLKEERERGHFDEAGNYVEDAKGSDEEEEDAWLGSEEATVVSEEVRRRLEEREARERAAEAAGPLTAVQIARLQHEAAGLLEAGETLAGGLRRLAKALPKRGAKAADAAAQGRFDRLTELGSLLLDAGETDVYSQTKEYFGRAASVYIDADEDEGGRPVGGLLASTPGTAAYEEADEDMFGGKLGRRGSAKAIECQG</sequence>
<dbReference type="Proteomes" id="UP001255856">
    <property type="component" value="Unassembled WGS sequence"/>
</dbReference>
<dbReference type="EMBL" id="JASFZW010000004">
    <property type="protein sequence ID" value="KAK2078813.1"/>
    <property type="molecule type" value="Genomic_DNA"/>
</dbReference>
<evidence type="ECO:0000256" key="1">
    <source>
        <dbReference type="SAM" id="MobiDB-lite"/>
    </source>
</evidence>
<dbReference type="PANTHER" id="PTHR13138:SF3">
    <property type="entry name" value="CD2 ANTIGEN CYTOPLASMIC TAIL-BINDING PROTEIN 2"/>
    <property type="match status" value="1"/>
</dbReference>
<organism evidence="2 3">
    <name type="scientific">Prototheca wickerhamii</name>
    <dbReference type="NCBI Taxonomy" id="3111"/>
    <lineage>
        <taxon>Eukaryota</taxon>
        <taxon>Viridiplantae</taxon>
        <taxon>Chlorophyta</taxon>
        <taxon>core chlorophytes</taxon>
        <taxon>Trebouxiophyceae</taxon>
        <taxon>Chlorellales</taxon>
        <taxon>Chlorellaceae</taxon>
        <taxon>Prototheca</taxon>
    </lineage>
</organism>
<dbReference type="InterPro" id="IPR039905">
    <property type="entry name" value="CD2BP2/Lin1"/>
</dbReference>
<feature type="region of interest" description="Disordered" evidence="1">
    <location>
        <begin position="1"/>
        <end position="52"/>
    </location>
</feature>
<comment type="caution">
    <text evidence="2">The sequence shown here is derived from an EMBL/GenBank/DDBJ whole genome shotgun (WGS) entry which is preliminary data.</text>
</comment>
<evidence type="ECO:0000313" key="2">
    <source>
        <dbReference type="EMBL" id="KAK2078813.1"/>
    </source>
</evidence>
<protein>
    <submittedName>
        <fullName evidence="2">Uncharacterized protein</fullName>
    </submittedName>
</protein>
<dbReference type="AlphaFoldDB" id="A0AAD9MLX0"/>
<feature type="compositionally biased region" description="Basic and acidic residues" evidence="1">
    <location>
        <begin position="11"/>
        <end position="50"/>
    </location>
</feature>
<dbReference type="PANTHER" id="PTHR13138">
    <property type="entry name" value="PROTEIN LIN1"/>
    <property type="match status" value="1"/>
</dbReference>
<feature type="region of interest" description="Disordered" evidence="1">
    <location>
        <begin position="113"/>
        <end position="144"/>
    </location>
</feature>
<gene>
    <name evidence="2" type="ORF">QBZ16_003653</name>
</gene>
<proteinExistence type="predicted"/>
<keyword evidence="3" id="KW-1185">Reference proteome</keyword>
<dbReference type="GO" id="GO:0005682">
    <property type="term" value="C:U5 snRNP"/>
    <property type="evidence" value="ECO:0007669"/>
    <property type="project" value="InterPro"/>
</dbReference>